<comment type="function">
    <text evidence="1 14">Catalyzes the condensation of iminoaspartate with dihydroxyacetone phosphate to form quinolinate.</text>
</comment>
<evidence type="ECO:0000256" key="6">
    <source>
        <dbReference type="ARBA" id="ARBA00022490"/>
    </source>
</evidence>
<dbReference type="InterPro" id="IPR023066">
    <property type="entry name" value="Quinolinate_synth_type2"/>
</dbReference>
<dbReference type="PATRIC" id="fig|29343.3.peg.523"/>
<dbReference type="KEGG" id="ccel:CCDG5_0498"/>
<evidence type="ECO:0000256" key="8">
    <source>
        <dbReference type="ARBA" id="ARBA00022679"/>
    </source>
</evidence>
<keyword evidence="11 14" id="KW-0411">Iron-sulfur</keyword>
<comment type="similarity">
    <text evidence="14">Belongs to the quinolinate synthase family. Type 2 subfamily.</text>
</comment>
<proteinExistence type="inferred from homology"/>
<keyword evidence="6 14" id="KW-0963">Cytoplasm</keyword>
<protein>
    <recommendedName>
        <fullName evidence="13 14">Quinolinate synthase</fullName>
        <ecNumber evidence="4 14">2.5.1.72</ecNumber>
    </recommendedName>
</protein>
<dbReference type="UniPathway" id="UPA00253">
    <property type="reaction ID" value="UER00327"/>
</dbReference>
<comment type="catalytic activity">
    <reaction evidence="12">
        <text>iminosuccinate + dihydroxyacetone phosphate = quinolinate + phosphate + 2 H2O + H(+)</text>
        <dbReference type="Rhea" id="RHEA:25888"/>
        <dbReference type="ChEBI" id="CHEBI:15377"/>
        <dbReference type="ChEBI" id="CHEBI:15378"/>
        <dbReference type="ChEBI" id="CHEBI:29959"/>
        <dbReference type="ChEBI" id="CHEBI:43474"/>
        <dbReference type="ChEBI" id="CHEBI:57642"/>
        <dbReference type="ChEBI" id="CHEBI:77875"/>
        <dbReference type="EC" id="2.5.1.72"/>
    </reaction>
    <physiologicalReaction direction="left-to-right" evidence="12">
        <dbReference type="Rhea" id="RHEA:25889"/>
    </physiologicalReaction>
</comment>
<dbReference type="AlphaFoldDB" id="A0A078KJ44"/>
<keyword evidence="7 14" id="KW-0662">Pyridine nucleotide biosynthesis</keyword>
<evidence type="ECO:0000256" key="1">
    <source>
        <dbReference type="ARBA" id="ARBA00003791"/>
    </source>
</evidence>
<dbReference type="NCBIfam" id="TIGR00550">
    <property type="entry name" value="nadA"/>
    <property type="match status" value="1"/>
</dbReference>
<keyword evidence="16" id="KW-1185">Reference proteome</keyword>
<evidence type="ECO:0000256" key="14">
    <source>
        <dbReference type="HAMAP-Rule" id="MF_00568"/>
    </source>
</evidence>
<feature type="binding site" evidence="14">
    <location>
        <position position="43"/>
    </location>
    <ligand>
        <name>iminosuccinate</name>
        <dbReference type="ChEBI" id="CHEBI:77875"/>
    </ligand>
</feature>
<evidence type="ECO:0000256" key="2">
    <source>
        <dbReference type="ARBA" id="ARBA00004496"/>
    </source>
</evidence>
<dbReference type="InterPro" id="IPR003473">
    <property type="entry name" value="NadA"/>
</dbReference>
<evidence type="ECO:0000256" key="12">
    <source>
        <dbReference type="ARBA" id="ARBA00050125"/>
    </source>
</evidence>
<dbReference type="HOGENOM" id="CLU_047382_0_0_9"/>
<dbReference type="Proteomes" id="UP000032431">
    <property type="component" value="Chromosome I"/>
</dbReference>
<dbReference type="GO" id="GO:0046872">
    <property type="term" value="F:metal ion binding"/>
    <property type="evidence" value="ECO:0007669"/>
    <property type="project" value="UniProtKB-KW"/>
</dbReference>
<evidence type="ECO:0000313" key="15">
    <source>
        <dbReference type="EMBL" id="CDZ23636.1"/>
    </source>
</evidence>
<dbReference type="PANTHER" id="PTHR30573">
    <property type="entry name" value="QUINOLINATE SYNTHETASE A"/>
    <property type="match status" value="1"/>
</dbReference>
<evidence type="ECO:0000256" key="5">
    <source>
        <dbReference type="ARBA" id="ARBA00022485"/>
    </source>
</evidence>
<evidence type="ECO:0000256" key="11">
    <source>
        <dbReference type="ARBA" id="ARBA00023014"/>
    </source>
</evidence>
<feature type="binding site" evidence="14">
    <location>
        <begin position="200"/>
        <end position="202"/>
    </location>
    <ligand>
        <name>iminosuccinate</name>
        <dbReference type="ChEBI" id="CHEBI:77875"/>
    </ligand>
</feature>
<evidence type="ECO:0000256" key="7">
    <source>
        <dbReference type="ARBA" id="ARBA00022642"/>
    </source>
</evidence>
<feature type="binding site" evidence="14">
    <location>
        <position position="26"/>
    </location>
    <ligand>
        <name>iminosuccinate</name>
        <dbReference type="ChEBI" id="CHEBI:77875"/>
    </ligand>
</feature>
<name>A0A078KJ44_9FIRM</name>
<feature type="binding site" evidence="14">
    <location>
        <begin position="114"/>
        <end position="116"/>
    </location>
    <ligand>
        <name>iminosuccinate</name>
        <dbReference type="ChEBI" id="CHEBI:77875"/>
    </ligand>
</feature>
<dbReference type="GO" id="GO:0005829">
    <property type="term" value="C:cytosol"/>
    <property type="evidence" value="ECO:0007669"/>
    <property type="project" value="TreeGrafter"/>
</dbReference>
<feature type="binding site" evidence="14">
    <location>
        <position position="174"/>
    </location>
    <ligand>
        <name>[4Fe-4S] cluster</name>
        <dbReference type="ChEBI" id="CHEBI:49883"/>
    </ligand>
</feature>
<evidence type="ECO:0000256" key="4">
    <source>
        <dbReference type="ARBA" id="ARBA00012669"/>
    </source>
</evidence>
<feature type="binding site" evidence="14">
    <location>
        <position position="217"/>
    </location>
    <ligand>
        <name>iminosuccinate</name>
        <dbReference type="ChEBI" id="CHEBI:77875"/>
    </ligand>
</feature>
<dbReference type="GO" id="GO:0051539">
    <property type="term" value="F:4 iron, 4 sulfur cluster binding"/>
    <property type="evidence" value="ECO:0007669"/>
    <property type="project" value="UniProtKB-KW"/>
</dbReference>
<keyword evidence="8 14" id="KW-0808">Transferase</keyword>
<dbReference type="EMBL" id="LM995447">
    <property type="protein sequence ID" value="CDZ23636.1"/>
    <property type="molecule type" value="Genomic_DNA"/>
</dbReference>
<dbReference type="PANTHER" id="PTHR30573:SF0">
    <property type="entry name" value="QUINOLINATE SYNTHASE, CHLOROPLASTIC"/>
    <property type="match status" value="1"/>
</dbReference>
<dbReference type="STRING" id="29343.CCDG5_0498"/>
<comment type="subcellular location">
    <subcellularLocation>
        <location evidence="2 14">Cytoplasm</location>
    </subcellularLocation>
</comment>
<feature type="binding site" evidence="14">
    <location>
        <position position="131"/>
    </location>
    <ligand>
        <name>iminosuccinate</name>
        <dbReference type="ChEBI" id="CHEBI:77875"/>
    </ligand>
</feature>
<evidence type="ECO:0000256" key="9">
    <source>
        <dbReference type="ARBA" id="ARBA00022723"/>
    </source>
</evidence>
<keyword evidence="9 14" id="KW-0479">Metal-binding</keyword>
<dbReference type="FunFam" id="3.40.50.10800:FF:000003">
    <property type="entry name" value="Quinolinate synthase A"/>
    <property type="match status" value="1"/>
</dbReference>
<evidence type="ECO:0000256" key="10">
    <source>
        <dbReference type="ARBA" id="ARBA00023004"/>
    </source>
</evidence>
<keyword evidence="10 14" id="KW-0408">Iron</keyword>
<dbReference type="Gene3D" id="3.40.50.10800">
    <property type="entry name" value="NadA-like"/>
    <property type="match status" value="3"/>
</dbReference>
<dbReference type="GO" id="GO:0008987">
    <property type="term" value="F:quinolinate synthetase A activity"/>
    <property type="evidence" value="ECO:0007669"/>
    <property type="project" value="UniProtKB-UniRule"/>
</dbReference>
<dbReference type="EC" id="2.5.1.72" evidence="4 14"/>
<keyword evidence="5 14" id="KW-0004">4Fe-4S</keyword>
<gene>
    <name evidence="14 15" type="primary">nadA</name>
    <name evidence="15" type="ORF">CCDG5_0498</name>
</gene>
<dbReference type="Pfam" id="PF02445">
    <property type="entry name" value="NadA"/>
    <property type="match status" value="1"/>
</dbReference>
<dbReference type="NCBIfam" id="NF006879">
    <property type="entry name" value="PRK09375.1-4"/>
    <property type="match status" value="1"/>
</dbReference>
<reference evidence="16" key="1">
    <citation type="submission" date="2014-07" db="EMBL/GenBank/DDBJ databases">
        <authorList>
            <person name="Wibberg D."/>
        </authorList>
    </citation>
    <scope>NUCLEOTIDE SEQUENCE [LARGE SCALE GENOMIC DNA]</scope>
    <source>
        <strain evidence="16">DG5</strain>
    </source>
</reference>
<accession>A0A078KJ44</accession>
<feature type="binding site" evidence="14">
    <location>
        <position position="88"/>
    </location>
    <ligand>
        <name>[4Fe-4S] cluster</name>
        <dbReference type="ChEBI" id="CHEBI:49883"/>
    </ligand>
</feature>
<dbReference type="OrthoDB" id="9801204at2"/>
<evidence type="ECO:0000313" key="16">
    <source>
        <dbReference type="Proteomes" id="UP000032431"/>
    </source>
</evidence>
<evidence type="ECO:0000256" key="13">
    <source>
        <dbReference type="ARBA" id="ARBA00073059"/>
    </source>
</evidence>
<sequence>MQQENSELVSEIMRLKRERNALIVAHNYQNDEVQDIADEVGDSFYLSRVCAKSDAEVIVFCGVKFMAESAKILSPQKTVLLPEITAGCPMADSITAEDVRALKAKHPGVPVVCYINTTAEVKAECDICCTSSNAVKIVRNMPEKEIIFLPDINLGTYVQKQVPEKNLILFNGGCITHNRFGAEEVDAARSKFPDAAVAVHPECKPEVCDKADFVGSTSEIIDFCSKSDKKRFIIGTEMGVLHKLKNDNPDKEFYLMTPRLVCVNMKKTSLNSVYRALSENRTVIEVNEDIRKRAVACLQRMLDFKF</sequence>
<organism evidence="15 16">
    <name type="scientific">[Clostridium] cellulosi</name>
    <dbReference type="NCBI Taxonomy" id="29343"/>
    <lineage>
        <taxon>Bacteria</taxon>
        <taxon>Bacillati</taxon>
        <taxon>Bacillota</taxon>
        <taxon>Clostridia</taxon>
        <taxon>Eubacteriales</taxon>
        <taxon>Oscillospiraceae</taxon>
        <taxon>Oscillospiraceae incertae sedis</taxon>
    </lineage>
</organism>
<dbReference type="HAMAP" id="MF_00568">
    <property type="entry name" value="NadA_type2"/>
    <property type="match status" value="1"/>
</dbReference>
<feature type="binding site" evidence="14">
    <location>
        <position position="262"/>
    </location>
    <ligand>
        <name>[4Fe-4S] cluster</name>
        <dbReference type="ChEBI" id="CHEBI:49883"/>
    </ligand>
</feature>
<dbReference type="SUPFAM" id="SSF142754">
    <property type="entry name" value="NadA-like"/>
    <property type="match status" value="1"/>
</dbReference>
<dbReference type="GO" id="GO:0034628">
    <property type="term" value="P:'de novo' NAD+ biosynthetic process from L-aspartate"/>
    <property type="evidence" value="ECO:0007669"/>
    <property type="project" value="TreeGrafter"/>
</dbReference>
<dbReference type="FunFam" id="3.40.50.10800:FF:000001">
    <property type="entry name" value="Quinolinate synthase A"/>
    <property type="match status" value="1"/>
</dbReference>
<dbReference type="InterPro" id="IPR036094">
    <property type="entry name" value="NadA_sf"/>
</dbReference>
<dbReference type="NCBIfam" id="NF006878">
    <property type="entry name" value="PRK09375.1-2"/>
    <property type="match status" value="1"/>
</dbReference>
<comment type="pathway">
    <text evidence="3 14">Cofactor biosynthesis; NAD(+) biosynthesis; quinolinate from iminoaspartate: step 1/1.</text>
</comment>
<comment type="cofactor">
    <cofactor evidence="14">
        <name>[4Fe-4S] cluster</name>
        <dbReference type="ChEBI" id="CHEBI:49883"/>
    </cofactor>
    <text evidence="14">Binds 1 [4Fe-4S] cluster per subunit.</text>
</comment>
<evidence type="ECO:0000256" key="3">
    <source>
        <dbReference type="ARBA" id="ARBA00005065"/>
    </source>
</evidence>